<keyword evidence="2" id="KW-0812">Transmembrane</keyword>
<comment type="caution">
    <text evidence="3">The sequence shown here is derived from an EMBL/GenBank/DDBJ whole genome shotgun (WGS) entry which is preliminary data.</text>
</comment>
<reference evidence="3 4" key="1">
    <citation type="journal article" date="2014" name="Mol. Ecol.">
        <title>Evolution of Synechococcus.</title>
        <authorList>
            <person name="Dvorak P."/>
            <person name="Casamatta D."/>
            <person name="Hasler P."/>
            <person name="Poulickova A."/>
            <person name="Ondrej V."/>
            <person name="Sanges R."/>
        </authorList>
    </citation>
    <scope>NUCLEOTIDE SEQUENCE [LARGE SCALE GENOMIC DNA]</scope>
    <source>
        <strain evidence="3 4">CAUP A 1101</strain>
    </source>
</reference>
<proteinExistence type="predicted"/>
<dbReference type="EMBL" id="JJML01000031">
    <property type="protein sequence ID" value="KGF72272.1"/>
    <property type="molecule type" value="Genomic_DNA"/>
</dbReference>
<dbReference type="OrthoDB" id="465742at2"/>
<feature type="transmembrane region" description="Helical" evidence="2">
    <location>
        <begin position="17"/>
        <end position="35"/>
    </location>
</feature>
<protein>
    <submittedName>
        <fullName evidence="3">Uncharacterized protein</fullName>
    </submittedName>
</protein>
<feature type="region of interest" description="Disordered" evidence="1">
    <location>
        <begin position="69"/>
        <end position="98"/>
    </location>
</feature>
<keyword evidence="2" id="KW-0472">Membrane</keyword>
<keyword evidence="2" id="KW-1133">Transmembrane helix</keyword>
<keyword evidence="4" id="KW-1185">Reference proteome</keyword>
<feature type="transmembrane region" description="Helical" evidence="2">
    <location>
        <begin position="41"/>
        <end position="58"/>
    </location>
</feature>
<sequence length="98" mass="11079">MNAVWHRMLKSAYRREPLFSFVLTIGVVDTVIGGLGDHGSLAGFGMGTMVVALGLRWWQFQRRPDEQPEATVTHYLPPYASRPQLPPLSMSKRHPPTY</sequence>
<dbReference type="Proteomes" id="UP000030170">
    <property type="component" value="Unassembled WGS sequence"/>
</dbReference>
<evidence type="ECO:0000313" key="3">
    <source>
        <dbReference type="EMBL" id="KGF72272.1"/>
    </source>
</evidence>
<accession>A0A098TKA1</accession>
<dbReference type="STRING" id="1497020.DO97_11015"/>
<dbReference type="RefSeq" id="WP_036534347.1">
    <property type="nucleotide sequence ID" value="NZ_JJML01000031.1"/>
</dbReference>
<evidence type="ECO:0000256" key="1">
    <source>
        <dbReference type="SAM" id="MobiDB-lite"/>
    </source>
</evidence>
<gene>
    <name evidence="3" type="ORF">DO97_11015</name>
</gene>
<dbReference type="AlphaFoldDB" id="A0A098TKA1"/>
<evidence type="ECO:0000256" key="2">
    <source>
        <dbReference type="SAM" id="Phobius"/>
    </source>
</evidence>
<organism evidence="3 4">
    <name type="scientific">Neosynechococcus sphagnicola sy1</name>
    <dbReference type="NCBI Taxonomy" id="1497020"/>
    <lineage>
        <taxon>Bacteria</taxon>
        <taxon>Bacillati</taxon>
        <taxon>Cyanobacteriota</taxon>
        <taxon>Cyanophyceae</taxon>
        <taxon>Neosynechococcales</taxon>
        <taxon>Neosynechococcaceae</taxon>
        <taxon>Neosynechococcus</taxon>
    </lineage>
</organism>
<evidence type="ECO:0000313" key="4">
    <source>
        <dbReference type="Proteomes" id="UP000030170"/>
    </source>
</evidence>
<name>A0A098TKA1_9CYAN</name>